<dbReference type="AlphaFoldDB" id="A0AAW9QU65"/>
<comment type="caution">
    <text evidence="3">The sequence shown here is derived from an EMBL/GenBank/DDBJ whole genome shotgun (WGS) entry which is preliminary data.</text>
</comment>
<feature type="region of interest" description="Disordered" evidence="1">
    <location>
        <begin position="238"/>
        <end position="257"/>
    </location>
</feature>
<dbReference type="Gene3D" id="3.40.50.300">
    <property type="entry name" value="P-loop containing nucleotide triphosphate hydrolases"/>
    <property type="match status" value="2"/>
</dbReference>
<protein>
    <submittedName>
        <fullName evidence="3">Polyphosphate:AMP phosphotransferase</fullName>
    </submittedName>
</protein>
<evidence type="ECO:0000259" key="2">
    <source>
        <dbReference type="Pfam" id="PF03976"/>
    </source>
</evidence>
<dbReference type="Proteomes" id="UP001328733">
    <property type="component" value="Unassembled WGS sequence"/>
</dbReference>
<keyword evidence="4" id="KW-1185">Reference proteome</keyword>
<dbReference type="PANTHER" id="PTHR34383">
    <property type="entry name" value="POLYPHOSPHATE:AMP PHOSPHOTRANSFERASE-RELATED"/>
    <property type="match status" value="1"/>
</dbReference>
<reference evidence="3 4" key="1">
    <citation type="submission" date="2024-01" db="EMBL/GenBank/DDBJ databases">
        <title>Genomic insights into the taxonomy and metabolism of the cyanobacterium Pannus brasiliensis CCIBt3594.</title>
        <authorList>
            <person name="Machado M."/>
            <person name="Botero N.B."/>
            <person name="Andreote A.P.D."/>
            <person name="Feitosa A.M.T."/>
            <person name="Popin R."/>
            <person name="Sivonen K."/>
            <person name="Fiore M.F."/>
        </authorList>
    </citation>
    <scope>NUCLEOTIDE SEQUENCE [LARGE SCALE GENOMIC DNA]</scope>
    <source>
        <strain evidence="3 4">CCIBt3594</strain>
    </source>
</reference>
<name>A0AAW9QU65_9CHRO</name>
<dbReference type="NCBIfam" id="TIGR03708">
    <property type="entry name" value="poly_P_AMP_trns"/>
    <property type="match status" value="1"/>
</dbReference>
<evidence type="ECO:0000313" key="3">
    <source>
        <dbReference type="EMBL" id="MEG3436896.1"/>
    </source>
</evidence>
<dbReference type="PANTHER" id="PTHR34383:SF3">
    <property type="entry name" value="POLYPHOSPHATE:AMP PHOSPHOTRANSFERASE"/>
    <property type="match status" value="1"/>
</dbReference>
<feature type="domain" description="Polyphosphate kinase-2-related" evidence="2">
    <location>
        <begin position="270"/>
        <end position="495"/>
    </location>
</feature>
<dbReference type="InterPro" id="IPR027417">
    <property type="entry name" value="P-loop_NTPase"/>
</dbReference>
<dbReference type="InterPro" id="IPR022489">
    <property type="entry name" value="PolyP_AMP_Tfrase"/>
</dbReference>
<dbReference type="Pfam" id="PF03976">
    <property type="entry name" value="PPK2"/>
    <property type="match status" value="2"/>
</dbReference>
<dbReference type="GO" id="GO:0043751">
    <property type="term" value="F:polyphosphate:AMP phosphotransferase activity"/>
    <property type="evidence" value="ECO:0007669"/>
    <property type="project" value="InterPro"/>
</dbReference>
<dbReference type="GO" id="GO:0006797">
    <property type="term" value="P:polyphosphate metabolic process"/>
    <property type="evidence" value="ECO:0007669"/>
    <property type="project" value="InterPro"/>
</dbReference>
<sequence length="496" mass="57977">MLSPLDLSVSLDKEIYRARIEDLMRQLRSLQQSCREYKLPVVVVLEGWAAAGKGTLVRKMINYMDPRGFAVHPVLAPSPQERSYPFLWRFWQKLPPKGSLGIFYHSWYTHLLEDRLFDRVSDTTIPLVTRDINAFERQLADDGVAIAKFWIHLSQKELKSRLKKYASDELESWRVRPEDWQQAKRYGEYSALAEEMLTYTSTGNAPWTLVEGDCERWARVKVLSQLVATIVQALDRKKLPSAPPPSLPPQEKLQPTEPDFLAGVDLSARLEKEEYKSRLRSEQVELRKLQLKIFQADIPVLVLFEGWDAAGKGGAIKRLTDTLDPRSYQVTAFAAPTSEDFQYHYLWRFWRKLPSARSIGIFDRSWYGRVLVERVEGFANETEWRRAYQEINEFEAQLTNAGYVLVKFWLHISPEEQLRRFEDRKNDPYRAHKLTDEDWRNRDKHDLYYVAVNQMIARTSTPTAPWTIVPGDDKYFARLKVLDTVSTAIEERLKRK</sequence>
<accession>A0AAW9QU65</accession>
<gene>
    <name evidence="3" type="primary">pap</name>
    <name evidence="3" type="ORF">V0288_07170</name>
</gene>
<proteinExistence type="predicted"/>
<dbReference type="InterPro" id="IPR022488">
    <property type="entry name" value="PPK2-related"/>
</dbReference>
<dbReference type="SUPFAM" id="SSF52540">
    <property type="entry name" value="P-loop containing nucleoside triphosphate hydrolases"/>
    <property type="match status" value="2"/>
</dbReference>
<organism evidence="3 4">
    <name type="scientific">Pannus brasiliensis CCIBt3594</name>
    <dbReference type="NCBI Taxonomy" id="1427578"/>
    <lineage>
        <taxon>Bacteria</taxon>
        <taxon>Bacillati</taxon>
        <taxon>Cyanobacteriota</taxon>
        <taxon>Cyanophyceae</taxon>
        <taxon>Oscillatoriophycideae</taxon>
        <taxon>Chroococcales</taxon>
        <taxon>Microcystaceae</taxon>
        <taxon>Pannus</taxon>
    </lineage>
</organism>
<evidence type="ECO:0000313" key="4">
    <source>
        <dbReference type="Proteomes" id="UP001328733"/>
    </source>
</evidence>
<feature type="domain" description="Polyphosphate kinase-2-related" evidence="2">
    <location>
        <begin position="11"/>
        <end position="233"/>
    </location>
</feature>
<dbReference type="EMBL" id="JBAFSM010000011">
    <property type="protein sequence ID" value="MEG3436896.1"/>
    <property type="molecule type" value="Genomic_DNA"/>
</dbReference>
<dbReference type="RefSeq" id="WP_332864364.1">
    <property type="nucleotide sequence ID" value="NZ_JBAFSM010000011.1"/>
</dbReference>
<evidence type="ECO:0000256" key="1">
    <source>
        <dbReference type="SAM" id="MobiDB-lite"/>
    </source>
</evidence>